<feature type="region of interest" description="Disordered" evidence="1">
    <location>
        <begin position="1"/>
        <end position="32"/>
    </location>
</feature>
<sequence length="71" mass="8098">MNQDLREDGDEREDENRRGGAKHEWGREGRAVPTDSGMAYCFLLFSLGRRLDDASYLLTRGWNVDSAGTLY</sequence>
<organism evidence="2 3">
    <name type="scientific">Caerostris extrusa</name>
    <name type="common">Bark spider</name>
    <name type="synonym">Caerostris bankana</name>
    <dbReference type="NCBI Taxonomy" id="172846"/>
    <lineage>
        <taxon>Eukaryota</taxon>
        <taxon>Metazoa</taxon>
        <taxon>Ecdysozoa</taxon>
        <taxon>Arthropoda</taxon>
        <taxon>Chelicerata</taxon>
        <taxon>Arachnida</taxon>
        <taxon>Araneae</taxon>
        <taxon>Araneomorphae</taxon>
        <taxon>Entelegynae</taxon>
        <taxon>Araneoidea</taxon>
        <taxon>Araneidae</taxon>
        <taxon>Caerostris</taxon>
    </lineage>
</organism>
<reference evidence="2 3" key="1">
    <citation type="submission" date="2021-06" db="EMBL/GenBank/DDBJ databases">
        <title>Caerostris extrusa draft genome.</title>
        <authorList>
            <person name="Kono N."/>
            <person name="Arakawa K."/>
        </authorList>
    </citation>
    <scope>NUCLEOTIDE SEQUENCE [LARGE SCALE GENOMIC DNA]</scope>
</reference>
<keyword evidence="3" id="KW-1185">Reference proteome</keyword>
<evidence type="ECO:0000313" key="2">
    <source>
        <dbReference type="EMBL" id="GIY90599.1"/>
    </source>
</evidence>
<feature type="compositionally biased region" description="Basic and acidic residues" evidence="1">
    <location>
        <begin position="14"/>
        <end position="30"/>
    </location>
</feature>
<dbReference type="Proteomes" id="UP001054945">
    <property type="component" value="Unassembled WGS sequence"/>
</dbReference>
<proteinExistence type="predicted"/>
<comment type="caution">
    <text evidence="2">The sequence shown here is derived from an EMBL/GenBank/DDBJ whole genome shotgun (WGS) entry which is preliminary data.</text>
</comment>
<evidence type="ECO:0000313" key="3">
    <source>
        <dbReference type="Proteomes" id="UP001054945"/>
    </source>
</evidence>
<name>A0AAV4X9L7_CAEEX</name>
<dbReference type="AlphaFoldDB" id="A0AAV4X9L7"/>
<gene>
    <name evidence="2" type="ORF">CEXT_795681</name>
</gene>
<evidence type="ECO:0000256" key="1">
    <source>
        <dbReference type="SAM" id="MobiDB-lite"/>
    </source>
</evidence>
<dbReference type="EMBL" id="BPLR01017330">
    <property type="protein sequence ID" value="GIY90599.1"/>
    <property type="molecule type" value="Genomic_DNA"/>
</dbReference>
<protein>
    <submittedName>
        <fullName evidence="2">Uncharacterized protein</fullName>
    </submittedName>
</protein>
<accession>A0AAV4X9L7</accession>